<gene>
    <name evidence="1" type="ORF">A1Q2_00992</name>
</gene>
<dbReference type="AlphaFoldDB" id="K1VYY2"/>
<reference evidence="1 2" key="1">
    <citation type="journal article" date="2012" name="Eukaryot. Cell">
        <title>Genome sequence of the Trichosporon asahii environmental strain CBS 8904.</title>
        <authorList>
            <person name="Yang R.Y."/>
            <person name="Li H.T."/>
            <person name="Zhu H."/>
            <person name="Zhou G.P."/>
            <person name="Wang M."/>
            <person name="Wang L."/>
        </authorList>
    </citation>
    <scope>NUCLEOTIDE SEQUENCE [LARGE SCALE GENOMIC DNA]</scope>
    <source>
        <strain evidence="1 2">CBS 8904</strain>
    </source>
</reference>
<organism evidence="1 2">
    <name type="scientific">Trichosporon asahii var. asahii (strain CBS 8904)</name>
    <name type="common">Yeast</name>
    <dbReference type="NCBI Taxonomy" id="1220162"/>
    <lineage>
        <taxon>Eukaryota</taxon>
        <taxon>Fungi</taxon>
        <taxon>Dikarya</taxon>
        <taxon>Basidiomycota</taxon>
        <taxon>Agaricomycotina</taxon>
        <taxon>Tremellomycetes</taxon>
        <taxon>Trichosporonales</taxon>
        <taxon>Trichosporonaceae</taxon>
        <taxon>Trichosporon</taxon>
    </lineage>
</organism>
<dbReference type="Proteomes" id="UP000006757">
    <property type="component" value="Unassembled WGS sequence"/>
</dbReference>
<proteinExistence type="predicted"/>
<name>K1VYY2_TRIAC</name>
<evidence type="ECO:0000313" key="2">
    <source>
        <dbReference type="Proteomes" id="UP000006757"/>
    </source>
</evidence>
<dbReference type="EMBL" id="AMBO01000191">
    <property type="protein sequence ID" value="EKD04762.1"/>
    <property type="molecule type" value="Genomic_DNA"/>
</dbReference>
<protein>
    <submittedName>
        <fullName evidence="1">Uncharacterized protein</fullName>
    </submittedName>
</protein>
<sequence>MSSQTSPSTPTASGAGARLLSLTGLDAGHFAVLARHPDDMTRKTGMLNPFRTALLLVEKDAAKIEQLVPNMNKAPSDVGCAIQRQCAPVTEGRNKWRSRSTPGSVCTLPPV</sequence>
<accession>K1VYY2</accession>
<comment type="caution">
    <text evidence="1">The sequence shown here is derived from an EMBL/GenBank/DDBJ whole genome shotgun (WGS) entry which is preliminary data.</text>
</comment>
<dbReference type="InParanoid" id="K1VYY2"/>
<dbReference type="HOGENOM" id="CLU_2160186_0_0_1"/>
<keyword evidence="2" id="KW-1185">Reference proteome</keyword>
<evidence type="ECO:0000313" key="1">
    <source>
        <dbReference type="EMBL" id="EKD04762.1"/>
    </source>
</evidence>